<dbReference type="AlphaFoldDB" id="A0A1Y6ITL2"/>
<gene>
    <name evidence="1" type="ORF">SBX37_17750</name>
    <name evidence="2" type="ORF">VIM7927_02272</name>
</gene>
<dbReference type="RefSeq" id="WP_159457418.1">
    <property type="nucleotide sequence ID" value="NZ_AP024884.1"/>
</dbReference>
<reference evidence="1 4" key="2">
    <citation type="submission" date="2023-11" db="EMBL/GenBank/DDBJ databases">
        <title>Plant-associative lifestyle of Vibrio porteresiae and its evolutionary dynamics.</title>
        <authorList>
            <person name="Rameshkumar N."/>
            <person name="Kirti K."/>
        </authorList>
    </citation>
    <scope>NUCLEOTIDE SEQUENCE [LARGE SCALE GENOMIC DNA]</scope>
    <source>
        <strain evidence="1 4">MSSRF38</strain>
    </source>
</reference>
<keyword evidence="4" id="KW-1185">Reference proteome</keyword>
<evidence type="ECO:0000313" key="4">
    <source>
        <dbReference type="Proteomes" id="UP001283366"/>
    </source>
</evidence>
<accession>A0A1Y6ITL2</accession>
<organism evidence="2 3">
    <name type="scientific">Vibrio mangrovi</name>
    <dbReference type="NCBI Taxonomy" id="474394"/>
    <lineage>
        <taxon>Bacteria</taxon>
        <taxon>Pseudomonadati</taxon>
        <taxon>Pseudomonadota</taxon>
        <taxon>Gammaproteobacteria</taxon>
        <taxon>Vibrionales</taxon>
        <taxon>Vibrionaceae</taxon>
        <taxon>Vibrio</taxon>
    </lineage>
</organism>
<evidence type="ECO:0000313" key="1">
    <source>
        <dbReference type="EMBL" id="MDW6004704.1"/>
    </source>
</evidence>
<protein>
    <submittedName>
        <fullName evidence="2">Uncharacterized protein</fullName>
    </submittedName>
</protein>
<dbReference type="EMBL" id="JAWRCO010000002">
    <property type="protein sequence ID" value="MDW6004704.1"/>
    <property type="molecule type" value="Genomic_DNA"/>
</dbReference>
<dbReference type="Proteomes" id="UP001283366">
    <property type="component" value="Unassembled WGS sequence"/>
</dbReference>
<reference evidence="2 3" key="1">
    <citation type="submission" date="2017-05" db="EMBL/GenBank/DDBJ databases">
        <authorList>
            <person name="Song R."/>
            <person name="Chenine A.L."/>
            <person name="Ruprecht R.M."/>
        </authorList>
    </citation>
    <scope>NUCLEOTIDE SEQUENCE [LARGE SCALE GENOMIC DNA]</scope>
    <source>
        <strain evidence="2 3">CECT 7927</strain>
    </source>
</reference>
<proteinExistence type="predicted"/>
<dbReference type="Proteomes" id="UP000196125">
    <property type="component" value="Unassembled WGS sequence"/>
</dbReference>
<name>A0A1Y6ITL2_9VIBR</name>
<dbReference type="EMBL" id="FXXI01000003">
    <property type="protein sequence ID" value="SMS00995.1"/>
    <property type="molecule type" value="Genomic_DNA"/>
</dbReference>
<sequence length="46" mass="5013">MTITSTQATCMMQDFRACHPIPDIRVLPRSPVADGNPSQTLSVTHS</sequence>
<evidence type="ECO:0000313" key="2">
    <source>
        <dbReference type="EMBL" id="SMS00995.1"/>
    </source>
</evidence>
<evidence type="ECO:0000313" key="3">
    <source>
        <dbReference type="Proteomes" id="UP000196125"/>
    </source>
</evidence>